<accession>A0A3N4JLN5</accession>
<sequence>MIIWGGVDIANQYRTYYATQLQVTQNWMPLFFWLLNTTVINVHIITHELHPTHRAYKKDLCWKWNEDLAWELVKEGFSELNPEHMQC</sequence>
<evidence type="ECO:0000313" key="1">
    <source>
        <dbReference type="EMBL" id="RPA99152.1"/>
    </source>
</evidence>
<protein>
    <recommendedName>
        <fullName evidence="3">PiggyBac transposable element-derived protein domain-containing protein</fullName>
    </recommendedName>
</protein>
<dbReference type="Proteomes" id="UP000276215">
    <property type="component" value="Unassembled WGS sequence"/>
</dbReference>
<dbReference type="EMBL" id="ML120389">
    <property type="protein sequence ID" value="RPA99152.1"/>
    <property type="molecule type" value="Genomic_DNA"/>
</dbReference>
<dbReference type="STRING" id="1336337.A0A3N4JLN5"/>
<gene>
    <name evidence="1" type="ORF">L873DRAFT_1684725</name>
</gene>
<organism evidence="1 2">
    <name type="scientific">Choiromyces venosus 120613-1</name>
    <dbReference type="NCBI Taxonomy" id="1336337"/>
    <lineage>
        <taxon>Eukaryota</taxon>
        <taxon>Fungi</taxon>
        <taxon>Dikarya</taxon>
        <taxon>Ascomycota</taxon>
        <taxon>Pezizomycotina</taxon>
        <taxon>Pezizomycetes</taxon>
        <taxon>Pezizales</taxon>
        <taxon>Tuberaceae</taxon>
        <taxon>Choiromyces</taxon>
    </lineage>
</organism>
<reference evidence="1 2" key="1">
    <citation type="journal article" date="2018" name="Nat. Ecol. Evol.">
        <title>Pezizomycetes genomes reveal the molecular basis of ectomycorrhizal truffle lifestyle.</title>
        <authorList>
            <person name="Murat C."/>
            <person name="Payen T."/>
            <person name="Noel B."/>
            <person name="Kuo A."/>
            <person name="Morin E."/>
            <person name="Chen J."/>
            <person name="Kohler A."/>
            <person name="Krizsan K."/>
            <person name="Balestrini R."/>
            <person name="Da Silva C."/>
            <person name="Montanini B."/>
            <person name="Hainaut M."/>
            <person name="Levati E."/>
            <person name="Barry K.W."/>
            <person name="Belfiori B."/>
            <person name="Cichocki N."/>
            <person name="Clum A."/>
            <person name="Dockter R.B."/>
            <person name="Fauchery L."/>
            <person name="Guy J."/>
            <person name="Iotti M."/>
            <person name="Le Tacon F."/>
            <person name="Lindquist E.A."/>
            <person name="Lipzen A."/>
            <person name="Malagnac F."/>
            <person name="Mello A."/>
            <person name="Molinier V."/>
            <person name="Miyauchi S."/>
            <person name="Poulain J."/>
            <person name="Riccioni C."/>
            <person name="Rubini A."/>
            <person name="Sitrit Y."/>
            <person name="Splivallo R."/>
            <person name="Traeger S."/>
            <person name="Wang M."/>
            <person name="Zifcakova L."/>
            <person name="Wipf D."/>
            <person name="Zambonelli A."/>
            <person name="Paolocci F."/>
            <person name="Nowrousian M."/>
            <person name="Ottonello S."/>
            <person name="Baldrian P."/>
            <person name="Spatafora J.W."/>
            <person name="Henrissat B."/>
            <person name="Nagy L.G."/>
            <person name="Aury J.M."/>
            <person name="Wincker P."/>
            <person name="Grigoriev I.V."/>
            <person name="Bonfante P."/>
            <person name="Martin F.M."/>
        </authorList>
    </citation>
    <scope>NUCLEOTIDE SEQUENCE [LARGE SCALE GENOMIC DNA]</scope>
    <source>
        <strain evidence="1 2">120613-1</strain>
    </source>
</reference>
<evidence type="ECO:0008006" key="3">
    <source>
        <dbReference type="Google" id="ProtNLM"/>
    </source>
</evidence>
<keyword evidence="2" id="KW-1185">Reference proteome</keyword>
<dbReference type="OrthoDB" id="2431486at2759"/>
<dbReference type="AlphaFoldDB" id="A0A3N4JLN5"/>
<name>A0A3N4JLN5_9PEZI</name>
<proteinExistence type="predicted"/>
<evidence type="ECO:0000313" key="2">
    <source>
        <dbReference type="Proteomes" id="UP000276215"/>
    </source>
</evidence>